<feature type="region of interest" description="Disordered" evidence="2">
    <location>
        <begin position="141"/>
        <end position="163"/>
    </location>
</feature>
<feature type="compositionally biased region" description="Basic residues" evidence="2">
    <location>
        <begin position="145"/>
        <end position="157"/>
    </location>
</feature>
<keyword evidence="1" id="KW-0479">Metal-binding</keyword>
<reference evidence="4" key="1">
    <citation type="submission" date="2023-10" db="EMBL/GenBank/DDBJ databases">
        <title>Genome assembly of Pristionchus species.</title>
        <authorList>
            <person name="Yoshida K."/>
            <person name="Sommer R.J."/>
        </authorList>
    </citation>
    <scope>NUCLEOTIDE SEQUENCE</scope>
    <source>
        <strain evidence="4">RS0144</strain>
    </source>
</reference>
<keyword evidence="5" id="KW-1185">Reference proteome</keyword>
<dbReference type="PROSITE" id="PS00028">
    <property type="entry name" value="ZINC_FINGER_C2H2_1"/>
    <property type="match status" value="1"/>
</dbReference>
<protein>
    <recommendedName>
        <fullName evidence="3">C2H2-type domain-containing protein</fullName>
    </recommendedName>
</protein>
<organism evidence="4 5">
    <name type="scientific">Pristionchus entomophagus</name>
    <dbReference type="NCBI Taxonomy" id="358040"/>
    <lineage>
        <taxon>Eukaryota</taxon>
        <taxon>Metazoa</taxon>
        <taxon>Ecdysozoa</taxon>
        <taxon>Nematoda</taxon>
        <taxon>Chromadorea</taxon>
        <taxon>Rhabditida</taxon>
        <taxon>Rhabditina</taxon>
        <taxon>Diplogasteromorpha</taxon>
        <taxon>Diplogasteroidea</taxon>
        <taxon>Neodiplogasteridae</taxon>
        <taxon>Pristionchus</taxon>
    </lineage>
</organism>
<dbReference type="EMBL" id="BTSX01000002">
    <property type="protein sequence ID" value="GMS83620.1"/>
    <property type="molecule type" value="Genomic_DNA"/>
</dbReference>
<proteinExistence type="predicted"/>
<dbReference type="PANTHER" id="PTHR33936">
    <property type="entry name" value="PROTEIN CBG17840"/>
    <property type="match status" value="1"/>
</dbReference>
<dbReference type="SMART" id="SM00355">
    <property type="entry name" value="ZnF_C2H2"/>
    <property type="match status" value="2"/>
</dbReference>
<evidence type="ECO:0000256" key="1">
    <source>
        <dbReference type="PROSITE-ProRule" id="PRU00042"/>
    </source>
</evidence>
<dbReference type="PANTHER" id="PTHR33936:SF24">
    <property type="entry name" value="C2H2-TYPE DOMAIN-CONTAINING PROTEIN"/>
    <property type="match status" value="1"/>
</dbReference>
<evidence type="ECO:0000313" key="4">
    <source>
        <dbReference type="EMBL" id="GMS83620.1"/>
    </source>
</evidence>
<comment type="caution">
    <text evidence="4">The sequence shown here is derived from an EMBL/GenBank/DDBJ whole genome shotgun (WGS) entry which is preliminary data.</text>
</comment>
<gene>
    <name evidence="4" type="ORF">PENTCL1PPCAC_5795</name>
</gene>
<dbReference type="Gene3D" id="3.30.160.60">
    <property type="entry name" value="Classic Zinc Finger"/>
    <property type="match status" value="1"/>
</dbReference>
<dbReference type="AlphaFoldDB" id="A0AAV5SM83"/>
<evidence type="ECO:0000256" key="2">
    <source>
        <dbReference type="SAM" id="MobiDB-lite"/>
    </source>
</evidence>
<dbReference type="InterPro" id="IPR013087">
    <property type="entry name" value="Znf_C2H2_type"/>
</dbReference>
<name>A0AAV5SM83_9BILA</name>
<evidence type="ECO:0000313" key="5">
    <source>
        <dbReference type="Proteomes" id="UP001432027"/>
    </source>
</evidence>
<feature type="region of interest" description="Disordered" evidence="2">
    <location>
        <begin position="1"/>
        <end position="27"/>
    </location>
</feature>
<keyword evidence="1" id="KW-0863">Zinc-finger</keyword>
<dbReference type="InterPro" id="IPR052797">
    <property type="entry name" value="RegFact_GeneExpr_CellDeath"/>
</dbReference>
<feature type="domain" description="C2H2-type" evidence="3">
    <location>
        <begin position="48"/>
        <end position="76"/>
    </location>
</feature>
<sequence length="163" mass="19370">YSSDRLDNLERHLRKQHNYDEDAITAEREKRLNEKNVSRQQDVVSLPEVCPHCSLRYATKKSLQQHLRMKHPETRPAGSTASKNVRCPLDECNMEGLQSREQLADHCRIDHPEAGELEVVTRTFKTMEEMEEWRMERLSLQSHDRIRRHGRSNRRRRMEPSTP</sequence>
<dbReference type="Proteomes" id="UP001432027">
    <property type="component" value="Unassembled WGS sequence"/>
</dbReference>
<dbReference type="GO" id="GO:0008270">
    <property type="term" value="F:zinc ion binding"/>
    <property type="evidence" value="ECO:0007669"/>
    <property type="project" value="UniProtKB-KW"/>
</dbReference>
<evidence type="ECO:0000259" key="3">
    <source>
        <dbReference type="PROSITE" id="PS50157"/>
    </source>
</evidence>
<dbReference type="PROSITE" id="PS50157">
    <property type="entry name" value="ZINC_FINGER_C2H2_2"/>
    <property type="match status" value="1"/>
</dbReference>
<keyword evidence="1" id="KW-0862">Zinc</keyword>
<feature type="non-terminal residue" evidence="4">
    <location>
        <position position="1"/>
    </location>
</feature>
<accession>A0AAV5SM83</accession>